<dbReference type="GO" id="GO:0004803">
    <property type="term" value="F:transposase activity"/>
    <property type="evidence" value="ECO:0007669"/>
    <property type="project" value="UniProtKB-UniRule"/>
</dbReference>
<reference evidence="7" key="2">
    <citation type="journal article" date="2020" name="Microorganisms">
        <title>Osmotic Adaptation and Compatible Solute Biosynthesis of Phototrophic Bacteria as Revealed from Genome Analyses.</title>
        <authorList>
            <person name="Imhoff J.F."/>
            <person name="Rahn T."/>
            <person name="Kunzel S."/>
            <person name="Keller A."/>
            <person name="Neulinger S.C."/>
        </authorList>
    </citation>
    <scope>NUCLEOTIDE SEQUENCE</scope>
    <source>
        <strain evidence="7">LMG 28126</strain>
    </source>
</reference>
<dbReference type="Pfam" id="PF00872">
    <property type="entry name" value="Transposase_mut"/>
    <property type="match status" value="1"/>
</dbReference>
<accession>A0A934TMA5</accession>
<evidence type="ECO:0000256" key="2">
    <source>
        <dbReference type="ARBA" id="ARBA00010961"/>
    </source>
</evidence>
<evidence type="ECO:0000256" key="3">
    <source>
        <dbReference type="ARBA" id="ARBA00022578"/>
    </source>
</evidence>
<dbReference type="NCBIfam" id="NF033543">
    <property type="entry name" value="transpos_IS256"/>
    <property type="match status" value="1"/>
</dbReference>
<reference evidence="7" key="1">
    <citation type="submission" date="2017-05" db="EMBL/GenBank/DDBJ databases">
        <authorList>
            <person name="Imhoff J.F."/>
            <person name="Rahn T."/>
            <person name="Kuenzel S."/>
            <person name="Neulinger S.C."/>
        </authorList>
    </citation>
    <scope>NUCLEOTIDE SEQUENCE</scope>
    <source>
        <strain evidence="7">LMG 28126</strain>
    </source>
</reference>
<dbReference type="GO" id="GO:0003677">
    <property type="term" value="F:DNA binding"/>
    <property type="evidence" value="ECO:0007669"/>
    <property type="project" value="UniProtKB-UniRule"/>
</dbReference>
<dbReference type="Proteomes" id="UP000706333">
    <property type="component" value="Unassembled WGS sequence"/>
</dbReference>
<name>A0A934TMA5_9RHOB</name>
<dbReference type="PANTHER" id="PTHR33217">
    <property type="entry name" value="TRANSPOSASE FOR INSERTION SEQUENCE ELEMENT IS1081"/>
    <property type="match status" value="1"/>
</dbReference>
<evidence type="ECO:0000256" key="4">
    <source>
        <dbReference type="ARBA" id="ARBA00023125"/>
    </source>
</evidence>
<comment type="caution">
    <text evidence="7">The sequence shown here is derived from an EMBL/GenBank/DDBJ whole genome shotgun (WGS) entry which is preliminary data.</text>
</comment>
<dbReference type="EMBL" id="NHSD01000302">
    <property type="protein sequence ID" value="MBK5928405.1"/>
    <property type="molecule type" value="Genomic_DNA"/>
</dbReference>
<keyword evidence="5 6" id="KW-0233">DNA recombination</keyword>
<dbReference type="PANTHER" id="PTHR33217:SF7">
    <property type="entry name" value="TRANSPOSASE FOR INSERTION SEQUENCE ELEMENT IS1081"/>
    <property type="match status" value="1"/>
</dbReference>
<proteinExistence type="inferred from homology"/>
<dbReference type="AlphaFoldDB" id="A0A934TMA5"/>
<keyword evidence="8" id="KW-1185">Reference proteome</keyword>
<dbReference type="GO" id="GO:0006313">
    <property type="term" value="P:DNA transposition"/>
    <property type="evidence" value="ECO:0007669"/>
    <property type="project" value="UniProtKB-UniRule"/>
</dbReference>
<comment type="function">
    <text evidence="1 6">Required for the transposition of the insertion element.</text>
</comment>
<keyword evidence="3 6" id="KW-0815">Transposition</keyword>
<evidence type="ECO:0000313" key="7">
    <source>
        <dbReference type="EMBL" id="MBK5928405.1"/>
    </source>
</evidence>
<organism evidence="7 8">
    <name type="scientific">Rhodobaculum claviforme</name>
    <dbReference type="NCBI Taxonomy" id="1549854"/>
    <lineage>
        <taxon>Bacteria</taxon>
        <taxon>Pseudomonadati</taxon>
        <taxon>Pseudomonadota</taxon>
        <taxon>Alphaproteobacteria</taxon>
        <taxon>Rhodobacterales</taxon>
        <taxon>Paracoccaceae</taxon>
        <taxon>Rhodobaculum</taxon>
    </lineage>
</organism>
<evidence type="ECO:0000256" key="6">
    <source>
        <dbReference type="RuleBase" id="RU365089"/>
    </source>
</evidence>
<sequence>MDRRKDTAVEAVLEQLIEHGPGEIASVFARAFELAMQIERERFLGAGLYERTPGRQGYANGYKPKRIDTPAGTVSVQVPKTAGHDGEPFYPRSLERGRRSVRAVMLAVAEMYIKGVSTRQAEAVMREFGIESLSSSQVSRAAKLLDEELDAWRTRQLGEVKYLILDARYEKMRHGGVVRDAAVLSAIGIGPDERRRVLGVSVALSEAEVHWRGFLDSLVARGLRGVEFITSDDHAGLRAARRAVLGGATWQRCQFHLAQNAIHHAPNAEIRKRIGAELRIRHCLSDQWRSNGSLWNAGTLAKAEAALAELVASHRDSALRLAKWLEENVPEGLAVFTLPEPHRRRLRTSNPMERAVQQELKRRTTKVRVFPSEDSLLRLVSAILVEIDEKWASDTKAYIKWECQDA</sequence>
<keyword evidence="4 6" id="KW-0238">DNA-binding</keyword>
<evidence type="ECO:0000313" key="8">
    <source>
        <dbReference type="Proteomes" id="UP000706333"/>
    </source>
</evidence>
<dbReference type="InterPro" id="IPR001207">
    <property type="entry name" value="Transposase_mutator"/>
</dbReference>
<keyword evidence="6" id="KW-0814">Transposable element</keyword>
<protein>
    <recommendedName>
        <fullName evidence="6">Mutator family transposase</fullName>
    </recommendedName>
</protein>
<evidence type="ECO:0000256" key="1">
    <source>
        <dbReference type="ARBA" id="ARBA00002190"/>
    </source>
</evidence>
<comment type="similarity">
    <text evidence="2 6">Belongs to the transposase mutator family.</text>
</comment>
<gene>
    <name evidence="7" type="ORF">CCR87_13865</name>
</gene>
<evidence type="ECO:0000256" key="5">
    <source>
        <dbReference type="ARBA" id="ARBA00023172"/>
    </source>
</evidence>